<dbReference type="InterPro" id="IPR002110">
    <property type="entry name" value="Ankyrin_rpt"/>
</dbReference>
<dbReference type="Gene3D" id="1.25.40.20">
    <property type="entry name" value="Ankyrin repeat-containing domain"/>
    <property type="match status" value="1"/>
</dbReference>
<dbReference type="InterPro" id="IPR036770">
    <property type="entry name" value="Ankyrin_rpt-contain_sf"/>
</dbReference>
<name>A0ABM1F389_PRICU</name>
<feature type="repeat" description="ANK" evidence="3">
    <location>
        <begin position="90"/>
        <end position="122"/>
    </location>
</feature>
<organism evidence="5 6">
    <name type="scientific">Priapulus caudatus</name>
    <name type="common">Priapulid worm</name>
    <dbReference type="NCBI Taxonomy" id="37621"/>
    <lineage>
        <taxon>Eukaryota</taxon>
        <taxon>Metazoa</taxon>
        <taxon>Ecdysozoa</taxon>
        <taxon>Scalidophora</taxon>
        <taxon>Priapulida</taxon>
        <taxon>Priapulimorpha</taxon>
        <taxon>Priapulimorphida</taxon>
        <taxon>Priapulidae</taxon>
        <taxon>Priapulus</taxon>
    </lineage>
</organism>
<dbReference type="PROSITE" id="PS50088">
    <property type="entry name" value="ANK_REPEAT"/>
    <property type="match status" value="2"/>
</dbReference>
<dbReference type="Pfam" id="PF12796">
    <property type="entry name" value="Ank_2"/>
    <property type="match status" value="1"/>
</dbReference>
<dbReference type="RefSeq" id="XP_014678910.1">
    <property type="nucleotide sequence ID" value="XM_014823424.1"/>
</dbReference>
<dbReference type="PROSITE" id="PS50297">
    <property type="entry name" value="ANK_REP_REGION"/>
    <property type="match status" value="1"/>
</dbReference>
<evidence type="ECO:0000256" key="2">
    <source>
        <dbReference type="ARBA" id="ARBA00023043"/>
    </source>
</evidence>
<dbReference type="InterPro" id="IPR050776">
    <property type="entry name" value="Ank_Repeat/CDKN_Inhibitor"/>
</dbReference>
<keyword evidence="2 3" id="KW-0040">ANK repeat</keyword>
<feature type="region of interest" description="Disordered" evidence="4">
    <location>
        <begin position="207"/>
        <end position="231"/>
    </location>
</feature>
<keyword evidence="1" id="KW-0677">Repeat</keyword>
<evidence type="ECO:0000256" key="1">
    <source>
        <dbReference type="ARBA" id="ARBA00022737"/>
    </source>
</evidence>
<dbReference type="SMART" id="SM00248">
    <property type="entry name" value="ANK"/>
    <property type="match status" value="5"/>
</dbReference>
<sequence>MEEHIPVTSWVHTSEDILRKQFPLHRLCRDGDVEALSYLLLSDSGQCDFYVEDIFYGWTPAHWSAYFGKLRCLMKLIAAGCHNDWATERFQQTPAHLAAFAGHTHCLKWLLHCGSLFNRQDYLNETPMHKAARSGSLECLSLLVAHGADTDIKNRNGHTPADLARMCNHQNCADHLVVARLCASPTPTQPTLAVATPTLVNGAGHLNGHQENGASGDGHQNGFSNGHCDIDMEDDEDAAAAVHAPNANGDHNGAMEHCPNGMEYHQNGVEHLHNGMQAHQNGGGMAHHANGGMEQQQNGMEQQQNGMEHQHNGMEHLHNGMEHQQNNGMQQHNGSTANGNTFFPSMVSHQVTLPRNQCGEGMKPYPPSVLSGDATIQPEICQNLVPITGRKRSREAADGHDLKRMRSEAMPVGSSFGARKLLPLAIATSSLVEHQTSAMVLHAYEQHYSDMNSPATHHGAGQ</sequence>
<dbReference type="Proteomes" id="UP000695022">
    <property type="component" value="Unplaced"/>
</dbReference>
<gene>
    <name evidence="6" type="primary">LOC106818750</name>
</gene>
<accession>A0ABM1F389</accession>
<evidence type="ECO:0000256" key="4">
    <source>
        <dbReference type="SAM" id="MobiDB-lite"/>
    </source>
</evidence>
<keyword evidence="5" id="KW-1185">Reference proteome</keyword>
<reference evidence="6" key="1">
    <citation type="submission" date="2025-08" db="UniProtKB">
        <authorList>
            <consortium name="RefSeq"/>
        </authorList>
    </citation>
    <scope>IDENTIFICATION</scope>
</reference>
<evidence type="ECO:0000313" key="5">
    <source>
        <dbReference type="Proteomes" id="UP000695022"/>
    </source>
</evidence>
<dbReference type="PANTHER" id="PTHR24201:SF17">
    <property type="entry name" value="ANKYRIN REPEAT DOMAIN-CONTAINING PROTEIN 10-LIKE ISOFORM X1"/>
    <property type="match status" value="1"/>
</dbReference>
<dbReference type="PANTHER" id="PTHR24201">
    <property type="entry name" value="ANK_REP_REGION DOMAIN-CONTAINING PROTEIN"/>
    <property type="match status" value="1"/>
</dbReference>
<feature type="repeat" description="ANK" evidence="3">
    <location>
        <begin position="123"/>
        <end position="155"/>
    </location>
</feature>
<dbReference type="SUPFAM" id="SSF48403">
    <property type="entry name" value="Ankyrin repeat"/>
    <property type="match status" value="1"/>
</dbReference>
<evidence type="ECO:0000313" key="6">
    <source>
        <dbReference type="RefSeq" id="XP_014678910.1"/>
    </source>
</evidence>
<proteinExistence type="predicted"/>
<evidence type="ECO:0000256" key="3">
    <source>
        <dbReference type="PROSITE-ProRule" id="PRU00023"/>
    </source>
</evidence>
<protein>
    <submittedName>
        <fullName evidence="6">Ankyrin repeat domain-containing protein 10-like isoform X1</fullName>
    </submittedName>
</protein>
<dbReference type="GeneID" id="106818750"/>